<comment type="similarity">
    <text evidence="1 5">Belongs to the iron/ascorbate-dependent oxidoreductase family.</text>
</comment>
<dbReference type="OrthoDB" id="288590at2759"/>
<organism evidence="7 8">
    <name type="scientific">Pseudocercospora fuligena</name>
    <dbReference type="NCBI Taxonomy" id="685502"/>
    <lineage>
        <taxon>Eukaryota</taxon>
        <taxon>Fungi</taxon>
        <taxon>Dikarya</taxon>
        <taxon>Ascomycota</taxon>
        <taxon>Pezizomycotina</taxon>
        <taxon>Dothideomycetes</taxon>
        <taxon>Dothideomycetidae</taxon>
        <taxon>Mycosphaerellales</taxon>
        <taxon>Mycosphaerellaceae</taxon>
        <taxon>Pseudocercospora</taxon>
    </lineage>
</organism>
<dbReference type="InterPro" id="IPR005123">
    <property type="entry name" value="Oxoglu/Fe-dep_dioxygenase_dom"/>
</dbReference>
<name>A0A8H6RDP9_9PEZI</name>
<keyword evidence="4 5" id="KW-0408">Iron</keyword>
<sequence>MATITEQKQQTSESAPATKDSVVYYYGGNTEASYRTINKDAAAKGNFTSIPTVDISNIDSTDLSDRKAIAAQIYEACTTSGFFYISGHNITDAQQKAVFEAMKRFFAAPLEAKEETHAFKTVSMRGYEPLPPPDSGRDMKEAFSFGDCMIDAEQHYQGKVPSNIKAQNIWPSETEIPEFRQDMYAYHDQIIPLAMKLVRLFALAFGLEENAFDKDFQFPMWSIRALHYPATTEDCVMNCGPEDARLGAHSDFTWFTLLLQDQVAGLEVLNREGHWIEAPPKPATMVVNVGQYLERQSNSKFVATVHRVRNKTGAERYSLPIFFSQDPGANIDVIETCLEDGETKPEPYNVGDLYVKRILPVRRMHPTSTKYRDLPQAELNYDMLRT</sequence>
<dbReference type="PANTHER" id="PTHR10209">
    <property type="entry name" value="OXIDOREDUCTASE, 2OG-FE II OXYGENASE FAMILY PROTEIN"/>
    <property type="match status" value="1"/>
</dbReference>
<reference evidence="7" key="1">
    <citation type="submission" date="2020-04" db="EMBL/GenBank/DDBJ databases">
        <title>Draft genome resource of the tomato pathogen Pseudocercospora fuligena.</title>
        <authorList>
            <person name="Zaccaron A."/>
        </authorList>
    </citation>
    <scope>NUCLEOTIDE SEQUENCE</scope>
    <source>
        <strain evidence="7">PF001</strain>
    </source>
</reference>
<keyword evidence="2 5" id="KW-0479">Metal-binding</keyword>
<dbReference type="InterPro" id="IPR026992">
    <property type="entry name" value="DIOX_N"/>
</dbReference>
<dbReference type="PRINTS" id="PR00682">
    <property type="entry name" value="IPNSYNTHASE"/>
</dbReference>
<dbReference type="Gene3D" id="2.60.120.330">
    <property type="entry name" value="B-lactam Antibiotic, Isopenicillin N Synthase, Chain"/>
    <property type="match status" value="1"/>
</dbReference>
<dbReference type="EMBL" id="JABCIY010000178">
    <property type="protein sequence ID" value="KAF7189714.1"/>
    <property type="molecule type" value="Genomic_DNA"/>
</dbReference>
<feature type="domain" description="Fe2OG dioxygenase" evidence="6">
    <location>
        <begin position="231"/>
        <end position="326"/>
    </location>
</feature>
<evidence type="ECO:0000313" key="7">
    <source>
        <dbReference type="EMBL" id="KAF7189714.1"/>
    </source>
</evidence>
<dbReference type="Proteomes" id="UP000660729">
    <property type="component" value="Unassembled WGS sequence"/>
</dbReference>
<keyword evidence="3 5" id="KW-0560">Oxidoreductase</keyword>
<evidence type="ECO:0000256" key="1">
    <source>
        <dbReference type="ARBA" id="ARBA00008056"/>
    </source>
</evidence>
<dbReference type="SUPFAM" id="SSF51197">
    <property type="entry name" value="Clavaminate synthase-like"/>
    <property type="match status" value="1"/>
</dbReference>
<comment type="caution">
    <text evidence="7">The sequence shown here is derived from an EMBL/GenBank/DDBJ whole genome shotgun (WGS) entry which is preliminary data.</text>
</comment>
<dbReference type="PANTHER" id="PTHR10209:SF881">
    <property type="entry name" value="FI07970P-RELATED"/>
    <property type="match status" value="1"/>
</dbReference>
<dbReference type="Pfam" id="PF03171">
    <property type="entry name" value="2OG-FeII_Oxy"/>
    <property type="match status" value="1"/>
</dbReference>
<dbReference type="InterPro" id="IPR027443">
    <property type="entry name" value="IPNS-like_sf"/>
</dbReference>
<dbReference type="PROSITE" id="PS51471">
    <property type="entry name" value="FE2OG_OXY"/>
    <property type="match status" value="1"/>
</dbReference>
<keyword evidence="8" id="KW-1185">Reference proteome</keyword>
<dbReference type="GO" id="GO:0046872">
    <property type="term" value="F:metal ion binding"/>
    <property type="evidence" value="ECO:0007669"/>
    <property type="project" value="UniProtKB-KW"/>
</dbReference>
<dbReference type="InterPro" id="IPR044861">
    <property type="entry name" value="IPNS-like_FE2OG_OXY"/>
</dbReference>
<dbReference type="GO" id="GO:0016491">
    <property type="term" value="F:oxidoreductase activity"/>
    <property type="evidence" value="ECO:0007669"/>
    <property type="project" value="UniProtKB-KW"/>
</dbReference>
<dbReference type="AlphaFoldDB" id="A0A8H6RDP9"/>
<dbReference type="GO" id="GO:0044283">
    <property type="term" value="P:small molecule biosynthetic process"/>
    <property type="evidence" value="ECO:0007669"/>
    <property type="project" value="UniProtKB-ARBA"/>
</dbReference>
<evidence type="ECO:0000313" key="8">
    <source>
        <dbReference type="Proteomes" id="UP000660729"/>
    </source>
</evidence>
<evidence type="ECO:0000259" key="6">
    <source>
        <dbReference type="PROSITE" id="PS51471"/>
    </source>
</evidence>
<evidence type="ECO:0000256" key="4">
    <source>
        <dbReference type="ARBA" id="ARBA00023004"/>
    </source>
</evidence>
<evidence type="ECO:0000256" key="2">
    <source>
        <dbReference type="ARBA" id="ARBA00022723"/>
    </source>
</evidence>
<protein>
    <submittedName>
        <fullName evidence="7">2-oxoglutarate-Fe(II) type oxidoreductase hxnY</fullName>
    </submittedName>
</protein>
<gene>
    <name evidence="7" type="ORF">HII31_08821</name>
</gene>
<proteinExistence type="inferred from homology"/>
<evidence type="ECO:0000256" key="3">
    <source>
        <dbReference type="ARBA" id="ARBA00023002"/>
    </source>
</evidence>
<accession>A0A8H6RDP9</accession>
<evidence type="ECO:0000256" key="5">
    <source>
        <dbReference type="RuleBase" id="RU003682"/>
    </source>
</evidence>
<dbReference type="Pfam" id="PF14226">
    <property type="entry name" value="DIOX_N"/>
    <property type="match status" value="1"/>
</dbReference>